<feature type="domain" description="SGNH hydrolase-type esterase" evidence="1">
    <location>
        <begin position="6"/>
        <end position="191"/>
    </location>
</feature>
<organism evidence="2">
    <name type="scientific">uncultured Thiotrichaceae bacterium</name>
    <dbReference type="NCBI Taxonomy" id="298394"/>
    <lineage>
        <taxon>Bacteria</taxon>
        <taxon>Pseudomonadati</taxon>
        <taxon>Pseudomonadota</taxon>
        <taxon>Gammaproteobacteria</taxon>
        <taxon>Thiotrichales</taxon>
        <taxon>Thiotrichaceae</taxon>
        <taxon>environmental samples</taxon>
    </lineage>
</organism>
<dbReference type="AlphaFoldDB" id="A0A6S6UFC6"/>
<dbReference type="Pfam" id="PF13472">
    <property type="entry name" value="Lipase_GDSL_2"/>
    <property type="match status" value="1"/>
</dbReference>
<dbReference type="GO" id="GO:0004622">
    <property type="term" value="F:phosphatidylcholine lysophospholipase activity"/>
    <property type="evidence" value="ECO:0007669"/>
    <property type="project" value="TreeGrafter"/>
</dbReference>
<name>A0A6S6UFC6_9GAMM</name>
<dbReference type="InterPro" id="IPR036514">
    <property type="entry name" value="SGNH_hydro_sf"/>
</dbReference>
<evidence type="ECO:0000313" key="2">
    <source>
        <dbReference type="EMBL" id="CAA6826928.1"/>
    </source>
</evidence>
<evidence type="ECO:0000259" key="1">
    <source>
        <dbReference type="Pfam" id="PF13472"/>
    </source>
</evidence>
<dbReference type="PANTHER" id="PTHR30383:SF5">
    <property type="entry name" value="SGNH HYDROLASE-TYPE ESTERASE DOMAIN-CONTAINING PROTEIN"/>
    <property type="match status" value="1"/>
</dbReference>
<protein>
    <recommendedName>
        <fullName evidence="1">SGNH hydrolase-type esterase domain-containing protein</fullName>
    </recommendedName>
</protein>
<gene>
    <name evidence="2" type="ORF">HELGO_WM46641</name>
</gene>
<proteinExistence type="predicted"/>
<dbReference type="PANTHER" id="PTHR30383">
    <property type="entry name" value="THIOESTERASE 1/PROTEASE 1/LYSOPHOSPHOLIPASE L1"/>
    <property type="match status" value="1"/>
</dbReference>
<dbReference type="EMBL" id="CACVAT010000431">
    <property type="protein sequence ID" value="CAA6826928.1"/>
    <property type="molecule type" value="Genomic_DNA"/>
</dbReference>
<dbReference type="Gene3D" id="3.40.50.1110">
    <property type="entry name" value="SGNH hydrolase"/>
    <property type="match status" value="1"/>
</dbReference>
<dbReference type="InterPro" id="IPR013830">
    <property type="entry name" value="SGNH_hydro"/>
</dbReference>
<sequence>MKRICFIGDSITEGHSDNARLGWVGRLAQSLPSDFGIYNLGVSAQTLAQFHARAKIECGSRLDDYEHKGIVLGAGLNDLCKFDGDVARTSIEVIQSTLHELLDDLMEVAPLITVGPFPIAEEFNPFFSASLQANTYFSNTFIKEVDQLYAESCKARNIPYLSMVDALLNSDYMESLRENDGIHPKGEGYQIAAGLIQHWGAWQALSSTPTINSFTRK</sequence>
<accession>A0A6S6UFC6</accession>
<dbReference type="SUPFAM" id="SSF52266">
    <property type="entry name" value="SGNH hydrolase"/>
    <property type="match status" value="1"/>
</dbReference>
<reference evidence="2" key="1">
    <citation type="submission" date="2020-01" db="EMBL/GenBank/DDBJ databases">
        <authorList>
            <person name="Meier V. D."/>
            <person name="Meier V D."/>
        </authorList>
    </citation>
    <scope>NUCLEOTIDE SEQUENCE</scope>
    <source>
        <strain evidence="2">HLG_WM_MAG_09</strain>
    </source>
</reference>
<dbReference type="InterPro" id="IPR051532">
    <property type="entry name" value="Ester_Hydrolysis_Enzymes"/>
</dbReference>